<evidence type="ECO:0000256" key="1">
    <source>
        <dbReference type="PIRNR" id="PIRNR012524"/>
    </source>
</evidence>
<comment type="caution">
    <text evidence="3">The sequence shown here is derived from an EMBL/GenBank/DDBJ whole genome shotgun (WGS) entry which is preliminary data.</text>
</comment>
<dbReference type="Pfam" id="PF21191">
    <property type="entry name" value="CvfB_1st"/>
    <property type="match status" value="1"/>
</dbReference>
<dbReference type="InterPro" id="IPR048588">
    <property type="entry name" value="CvfB_S1_2nd"/>
</dbReference>
<gene>
    <name evidence="3" type="ORF">ACFQ2J_04060</name>
</gene>
<reference evidence="4" key="1">
    <citation type="journal article" date="2019" name="Int. J. Syst. Evol. Microbiol.">
        <title>The Global Catalogue of Microorganisms (GCM) 10K type strain sequencing project: providing services to taxonomists for standard genome sequencing and annotation.</title>
        <authorList>
            <consortium name="The Broad Institute Genomics Platform"/>
            <consortium name="The Broad Institute Genome Sequencing Center for Infectious Disease"/>
            <person name="Wu L."/>
            <person name="Ma J."/>
        </authorList>
    </citation>
    <scope>NUCLEOTIDE SEQUENCE [LARGE SCALE GENOMIC DNA]</scope>
    <source>
        <strain evidence="4">CCUG 56607</strain>
    </source>
</reference>
<dbReference type="InterPro" id="IPR036388">
    <property type="entry name" value="WH-like_DNA-bd_sf"/>
</dbReference>
<sequence length="288" mass="32466">MKKLKLGSIQKMTVEKKIAEGFVLKHDDHEVFLSDEEAPDNIELNEQIDVFLYNDKKRGIVATSTLPDATLDSYDWGEVTEVVKNLGVFVDIGIEKEMLVSKDDLPYMEKVWPQVGDMLFVSLEEDKKGRLLAKPIKEGEVMEDLEAAPKELLHKETVARVYGTTKAGSFVLTEEGHRGFIHPTERKQEPRLGETVNGRIIDVKEDGTVNISLRPLKQDSMSEDADAILEYLERNGGEMAFHDKSDPDEIRNTFSISKAAFKRALGMLMKAGKIEQKDGITSLKQKKQ</sequence>
<organism evidence="3 4">
    <name type="scientific">Thalassobacillus hwangdonensis</name>
    <dbReference type="NCBI Taxonomy" id="546108"/>
    <lineage>
        <taxon>Bacteria</taxon>
        <taxon>Bacillati</taxon>
        <taxon>Bacillota</taxon>
        <taxon>Bacilli</taxon>
        <taxon>Bacillales</taxon>
        <taxon>Bacillaceae</taxon>
        <taxon>Thalassobacillus</taxon>
    </lineage>
</organism>
<evidence type="ECO:0000313" key="3">
    <source>
        <dbReference type="EMBL" id="MFD1018368.1"/>
    </source>
</evidence>
<dbReference type="PANTHER" id="PTHR37296">
    <property type="entry name" value="CONSERVED VIRULENCE FACTOR B"/>
    <property type="match status" value="1"/>
</dbReference>
<dbReference type="PANTHER" id="PTHR37296:SF1">
    <property type="entry name" value="CONSERVED VIRULENCE FACTOR B"/>
    <property type="match status" value="1"/>
</dbReference>
<dbReference type="PROSITE" id="PS50126">
    <property type="entry name" value="S1"/>
    <property type="match status" value="1"/>
</dbReference>
<feature type="domain" description="S1 motif" evidence="2">
    <location>
        <begin position="139"/>
        <end position="214"/>
    </location>
</feature>
<dbReference type="RefSeq" id="WP_386056818.1">
    <property type="nucleotide sequence ID" value="NZ_JBHTKL010000001.1"/>
</dbReference>
<dbReference type="InterPro" id="IPR039566">
    <property type="entry name" value="CvfB_S1_st"/>
</dbReference>
<accession>A0ABW3L198</accession>
<dbReference type="Pfam" id="PF13509">
    <property type="entry name" value="S1_2"/>
    <property type="match status" value="1"/>
</dbReference>
<proteinExistence type="inferred from homology"/>
<dbReference type="Gene3D" id="2.40.50.140">
    <property type="entry name" value="Nucleic acid-binding proteins"/>
    <property type="match status" value="2"/>
</dbReference>
<dbReference type="InterPro" id="IPR003029">
    <property type="entry name" value="S1_domain"/>
</dbReference>
<dbReference type="Pfam" id="PF17783">
    <property type="entry name" value="WHD_CvfB"/>
    <property type="match status" value="1"/>
</dbReference>
<dbReference type="InterPro" id="IPR014464">
    <property type="entry name" value="CvfB_fam"/>
</dbReference>
<comment type="similarity">
    <text evidence="1">Belongs to the CvfB family.</text>
</comment>
<name>A0ABW3L198_9BACI</name>
<dbReference type="Proteomes" id="UP001596990">
    <property type="component" value="Unassembled WGS sequence"/>
</dbReference>
<dbReference type="EMBL" id="JBHTKL010000001">
    <property type="protein sequence ID" value="MFD1018368.1"/>
    <property type="molecule type" value="Genomic_DNA"/>
</dbReference>
<keyword evidence="4" id="KW-1185">Reference proteome</keyword>
<dbReference type="InterPro" id="IPR048587">
    <property type="entry name" value="CvfB_S1_3rd"/>
</dbReference>
<evidence type="ECO:0000313" key="4">
    <source>
        <dbReference type="Proteomes" id="UP001596990"/>
    </source>
</evidence>
<protein>
    <submittedName>
        <fullName evidence="3">S1 RNA-binding domain-containing protein</fullName>
    </submittedName>
</protein>
<dbReference type="InterPro" id="IPR040764">
    <property type="entry name" value="CvfB_WH"/>
</dbReference>
<dbReference type="SMART" id="SM00316">
    <property type="entry name" value="S1"/>
    <property type="match status" value="2"/>
</dbReference>
<dbReference type="PIRSF" id="PIRSF012524">
    <property type="entry name" value="YitL_S1"/>
    <property type="match status" value="1"/>
</dbReference>
<dbReference type="InterPro" id="IPR012340">
    <property type="entry name" value="NA-bd_OB-fold"/>
</dbReference>
<dbReference type="Pfam" id="PF21543">
    <property type="entry name" value="CvfB_2nd"/>
    <property type="match status" value="1"/>
</dbReference>
<dbReference type="SUPFAM" id="SSF50249">
    <property type="entry name" value="Nucleic acid-binding proteins"/>
    <property type="match status" value="1"/>
</dbReference>
<evidence type="ECO:0000259" key="2">
    <source>
        <dbReference type="PROSITE" id="PS50126"/>
    </source>
</evidence>
<dbReference type="Gene3D" id="1.10.10.10">
    <property type="entry name" value="Winged helix-like DNA-binding domain superfamily/Winged helix DNA-binding domain"/>
    <property type="match status" value="1"/>
</dbReference>